<dbReference type="EMBL" id="BMAV01013325">
    <property type="protein sequence ID" value="GFY60863.1"/>
    <property type="molecule type" value="Genomic_DNA"/>
</dbReference>
<feature type="region of interest" description="Disordered" evidence="1">
    <location>
        <begin position="182"/>
        <end position="202"/>
    </location>
</feature>
<dbReference type="AlphaFoldDB" id="A0A8X6XV86"/>
<sequence>MALHHDYRNIPKFIYNKIQTPTVMDRFKYSGNNVIPSQWIRKSYSRNHSKERTRLSIPGRLKNRKIYFRNSDSSTFPSKSLYLHTEQTKTSSIFNPTSTRPLLKRSESILTSSAPWIPQVASSPSTTGYFMLSGMLVFLMVVLLLLWGKKEKKGGHPKILIPTAEVNTSFCSIPPGNIPFPFTRTREKNQSKRCYPQHRRSEHSAIYKRSSLQWLQVPTKFSQSSSSKKTSESSIPVSERDFVRHYWASDESSSTPMSDCEPKTTASDDPSSISPSEQAKRYQTCGKSADFSSPQSSSVQKSKRCNELLKNTTDLSSITRVSENKEKTQTMLFLQIFH</sequence>
<dbReference type="Proteomes" id="UP000886998">
    <property type="component" value="Unassembled WGS sequence"/>
</dbReference>
<evidence type="ECO:0000313" key="3">
    <source>
        <dbReference type="EMBL" id="GFY60863.1"/>
    </source>
</evidence>
<reference evidence="3" key="1">
    <citation type="submission" date="2020-08" db="EMBL/GenBank/DDBJ databases">
        <title>Multicomponent nature underlies the extraordinary mechanical properties of spider dragline silk.</title>
        <authorList>
            <person name="Kono N."/>
            <person name="Nakamura H."/>
            <person name="Mori M."/>
            <person name="Yoshida Y."/>
            <person name="Ohtoshi R."/>
            <person name="Malay A.D."/>
            <person name="Moran D.A.P."/>
            <person name="Tomita M."/>
            <person name="Numata K."/>
            <person name="Arakawa K."/>
        </authorList>
    </citation>
    <scope>NUCLEOTIDE SEQUENCE</scope>
</reference>
<keyword evidence="2" id="KW-0472">Membrane</keyword>
<dbReference type="OrthoDB" id="10541893at2759"/>
<keyword evidence="4" id="KW-1185">Reference proteome</keyword>
<feature type="transmembrane region" description="Helical" evidence="2">
    <location>
        <begin position="128"/>
        <end position="148"/>
    </location>
</feature>
<protein>
    <submittedName>
        <fullName evidence="3">Uncharacterized protein</fullName>
    </submittedName>
</protein>
<gene>
    <name evidence="3" type="ORF">TNIN_82231</name>
</gene>
<keyword evidence="2" id="KW-0812">Transmembrane</keyword>
<evidence type="ECO:0000313" key="4">
    <source>
        <dbReference type="Proteomes" id="UP000886998"/>
    </source>
</evidence>
<organism evidence="3 4">
    <name type="scientific">Trichonephila inaurata madagascariensis</name>
    <dbReference type="NCBI Taxonomy" id="2747483"/>
    <lineage>
        <taxon>Eukaryota</taxon>
        <taxon>Metazoa</taxon>
        <taxon>Ecdysozoa</taxon>
        <taxon>Arthropoda</taxon>
        <taxon>Chelicerata</taxon>
        <taxon>Arachnida</taxon>
        <taxon>Araneae</taxon>
        <taxon>Araneomorphae</taxon>
        <taxon>Entelegynae</taxon>
        <taxon>Araneoidea</taxon>
        <taxon>Nephilidae</taxon>
        <taxon>Trichonephila</taxon>
        <taxon>Trichonephila inaurata</taxon>
    </lineage>
</organism>
<feature type="region of interest" description="Disordered" evidence="1">
    <location>
        <begin position="249"/>
        <end position="303"/>
    </location>
</feature>
<evidence type="ECO:0000256" key="1">
    <source>
        <dbReference type="SAM" id="MobiDB-lite"/>
    </source>
</evidence>
<comment type="caution">
    <text evidence="3">The sequence shown here is derived from an EMBL/GenBank/DDBJ whole genome shotgun (WGS) entry which is preliminary data.</text>
</comment>
<name>A0A8X6XV86_9ARAC</name>
<accession>A0A8X6XV86</accession>
<keyword evidence="2" id="KW-1133">Transmembrane helix</keyword>
<evidence type="ECO:0000256" key="2">
    <source>
        <dbReference type="SAM" id="Phobius"/>
    </source>
</evidence>
<proteinExistence type="predicted"/>
<feature type="compositionally biased region" description="Polar residues" evidence="1">
    <location>
        <begin position="264"/>
        <end position="277"/>
    </location>
</feature>